<keyword evidence="2" id="KW-0732">Signal</keyword>
<gene>
    <name evidence="4" type="ORF">KFE25_008092</name>
</gene>
<keyword evidence="5" id="KW-1185">Reference proteome</keyword>
<dbReference type="AlphaFoldDB" id="A0A8J5XGI1"/>
<dbReference type="Pfam" id="PF03109">
    <property type="entry name" value="ABC1"/>
    <property type="match status" value="1"/>
</dbReference>
<name>A0A8J5XGI1_DIALT</name>
<dbReference type="PANTHER" id="PTHR10566">
    <property type="entry name" value="CHAPERONE-ACTIVITY OF BC1 COMPLEX CABC1 -RELATED"/>
    <property type="match status" value="1"/>
</dbReference>
<evidence type="ECO:0000313" key="5">
    <source>
        <dbReference type="Proteomes" id="UP000751190"/>
    </source>
</evidence>
<dbReference type="InterPro" id="IPR004147">
    <property type="entry name" value="ABC1_dom"/>
</dbReference>
<comment type="similarity">
    <text evidence="1">Belongs to the protein kinase superfamily. ADCK protein kinase family.</text>
</comment>
<accession>A0A8J5XGI1</accession>
<organism evidence="4 5">
    <name type="scientific">Diacronema lutheri</name>
    <name type="common">Unicellular marine alga</name>
    <name type="synonym">Monochrysis lutheri</name>
    <dbReference type="NCBI Taxonomy" id="2081491"/>
    <lineage>
        <taxon>Eukaryota</taxon>
        <taxon>Haptista</taxon>
        <taxon>Haptophyta</taxon>
        <taxon>Pavlovophyceae</taxon>
        <taxon>Pavlovales</taxon>
        <taxon>Pavlovaceae</taxon>
        <taxon>Diacronema</taxon>
    </lineage>
</organism>
<dbReference type="Proteomes" id="UP000751190">
    <property type="component" value="Unassembled WGS sequence"/>
</dbReference>
<evidence type="ECO:0000313" key="4">
    <source>
        <dbReference type="EMBL" id="KAG8466713.1"/>
    </source>
</evidence>
<proteinExistence type="inferred from homology"/>
<dbReference type="OMA" id="SEWERQE"/>
<dbReference type="InterPro" id="IPR050154">
    <property type="entry name" value="UbiB_kinase"/>
</dbReference>
<dbReference type="SUPFAM" id="SSF56112">
    <property type="entry name" value="Protein kinase-like (PK-like)"/>
    <property type="match status" value="1"/>
</dbReference>
<evidence type="ECO:0000256" key="1">
    <source>
        <dbReference type="ARBA" id="ARBA00009670"/>
    </source>
</evidence>
<feature type="signal peptide" evidence="2">
    <location>
        <begin position="1"/>
        <end position="17"/>
    </location>
</feature>
<sequence length="780" mass="82591">MRALAVLNLLAWQLPAPRPMMRAGAWRAAPCALERTPLTSADTLEEAMVSLDMPFEAKVEAVGEHFAQSPGIIALRVAEVSAKLGVVGASWARGVPDRTVRLRACVSELGVVFVKLAQTLATRPDIIGDEAAGALAELQDGNVRFDDGVAMRTIAAEFGCDVANVAAERVPLAQLDAKLAAAARAGPQPAAAAGGPPFAWLTAEPIAAASLAQVYRGETACGKAVAVKVRRPGVVRNIALDFVVVRALLDAARAAGVLSDEADVAEMTAEVGAGLFRELDFTQEARNARRFAREHAACLPDLLVPEYYERFTSRRVLCSAWVDGRKLGELGAAEQARMIKLALDACFTQLLRTGFIHADAHQGNLLYTRAGELALLDFGLVTQVTVAQQEAMALALLHTLARDWRALISDFRCMGLLPSTPALWVDRRTGLPASTLAPGCWSRVDDGAFADAFEAHLDACAGVGASFSELTVALSELSLRYRFILPSWMVFVVRAVVTLDGFAAELPEPLSAVSEALPHAMRRALTPRTAAGRRTLRALCLEPGASGEPRWEQLRVFSGEAAGGTRAPRAALSPRGTAAARDAKASAFAREAVKLVLAPRAEGAALRRVVRELNAAAIARRGARALWQLHVRMWAPSIAGLRARRRVLDGVTATCAALVRWARALGARRPAAAAGAADAAASAGRGAGWRAETDADRRRRQRVVAILLRAQLGRLVRAPRAALALAAAPAALALLVAEAAVLEGVAHGARACRQFARAACAVRPWLRCASGPAAAVPVTW</sequence>
<dbReference type="CDD" id="cd05121">
    <property type="entry name" value="ABC1_ADCK3-like"/>
    <property type="match status" value="1"/>
</dbReference>
<dbReference type="OrthoDB" id="427480at2759"/>
<comment type="caution">
    <text evidence="4">The sequence shown here is derived from an EMBL/GenBank/DDBJ whole genome shotgun (WGS) entry which is preliminary data.</text>
</comment>
<reference evidence="4" key="1">
    <citation type="submission" date="2021-05" db="EMBL/GenBank/DDBJ databases">
        <title>The genome of the haptophyte Pavlova lutheri (Diacronema luteri, Pavlovales) - a model for lipid biosynthesis in eukaryotic algae.</title>
        <authorList>
            <person name="Hulatt C.J."/>
            <person name="Posewitz M.C."/>
        </authorList>
    </citation>
    <scope>NUCLEOTIDE SEQUENCE</scope>
    <source>
        <strain evidence="4">NIVA-4/92</strain>
    </source>
</reference>
<dbReference type="InterPro" id="IPR011009">
    <property type="entry name" value="Kinase-like_dom_sf"/>
</dbReference>
<dbReference type="EMBL" id="JAGTXO010000007">
    <property type="protein sequence ID" value="KAG8466713.1"/>
    <property type="molecule type" value="Genomic_DNA"/>
</dbReference>
<protein>
    <recommendedName>
        <fullName evidence="3">ABC1 atypical kinase-like domain-containing protein</fullName>
    </recommendedName>
</protein>
<feature type="chain" id="PRO_5035294629" description="ABC1 atypical kinase-like domain-containing protein" evidence="2">
    <location>
        <begin position="18"/>
        <end position="780"/>
    </location>
</feature>
<feature type="domain" description="ABC1 atypical kinase-like" evidence="3">
    <location>
        <begin position="198"/>
        <end position="408"/>
    </location>
</feature>
<evidence type="ECO:0000259" key="3">
    <source>
        <dbReference type="Pfam" id="PF03109"/>
    </source>
</evidence>
<evidence type="ECO:0000256" key="2">
    <source>
        <dbReference type="SAM" id="SignalP"/>
    </source>
</evidence>
<dbReference type="PANTHER" id="PTHR10566:SF123">
    <property type="entry name" value="PROTEIN KINASE SUPERFAMILY PROTEIN"/>
    <property type="match status" value="1"/>
</dbReference>